<organism evidence="1 2">
    <name type="scientific">Spirosoma telluris</name>
    <dbReference type="NCBI Taxonomy" id="2183553"/>
    <lineage>
        <taxon>Bacteria</taxon>
        <taxon>Pseudomonadati</taxon>
        <taxon>Bacteroidota</taxon>
        <taxon>Cytophagia</taxon>
        <taxon>Cytophagales</taxon>
        <taxon>Cytophagaceae</taxon>
        <taxon>Spirosoma</taxon>
    </lineage>
</organism>
<evidence type="ECO:0000313" key="1">
    <source>
        <dbReference type="EMBL" id="RAI73732.1"/>
    </source>
</evidence>
<proteinExistence type="predicted"/>
<accession>A0A327NEV8</accession>
<dbReference type="Proteomes" id="UP000249016">
    <property type="component" value="Unassembled WGS sequence"/>
</dbReference>
<dbReference type="AlphaFoldDB" id="A0A327NEV8"/>
<evidence type="ECO:0000313" key="2">
    <source>
        <dbReference type="Proteomes" id="UP000249016"/>
    </source>
</evidence>
<dbReference type="EMBL" id="QLII01000001">
    <property type="protein sequence ID" value="RAI73732.1"/>
    <property type="molecule type" value="Genomic_DNA"/>
</dbReference>
<gene>
    <name evidence="1" type="ORF">HMF3257_03675</name>
</gene>
<protein>
    <submittedName>
        <fullName evidence="1">Uncharacterized protein</fullName>
    </submittedName>
</protein>
<keyword evidence="2" id="KW-1185">Reference proteome</keyword>
<reference evidence="1 2" key="1">
    <citation type="submission" date="2018-06" db="EMBL/GenBank/DDBJ databases">
        <title>Spirosoma sp. HMF3257 Genome sequencing and assembly.</title>
        <authorList>
            <person name="Kang H."/>
            <person name="Cha I."/>
            <person name="Kim H."/>
            <person name="Kang J."/>
            <person name="Joh K."/>
        </authorList>
    </citation>
    <scope>NUCLEOTIDE SEQUENCE [LARGE SCALE GENOMIC DNA]</scope>
    <source>
        <strain evidence="1 2">HMF3257</strain>
    </source>
</reference>
<name>A0A327NEV8_9BACT</name>
<comment type="caution">
    <text evidence="1">The sequence shown here is derived from an EMBL/GenBank/DDBJ whole genome shotgun (WGS) entry which is preliminary data.</text>
</comment>
<sequence>MEKAENEIIEKAKASGEKGPLGDPFIDKAISNLIFRDNYIVFSLTKLSINNYSNVIGVGASGNVFLFKHYNALKLYNF</sequence>